<reference evidence="2 3" key="1">
    <citation type="journal article" date="2018" name="BMC Genomics">
        <title>Genomic comparison of Trypanosoma conorhini and Trypanosoma rangeli to Trypanosoma cruzi strains of high and low virulence.</title>
        <authorList>
            <person name="Bradwell K.R."/>
            <person name="Koparde V.N."/>
            <person name="Matveyev A.V."/>
            <person name="Serrano M.G."/>
            <person name="Alves J.M."/>
            <person name="Parikh H."/>
            <person name="Huang B."/>
            <person name="Lee V."/>
            <person name="Espinosa-Alvarez O."/>
            <person name="Ortiz P.A."/>
            <person name="Costa-Martins A.G."/>
            <person name="Teixeira M.M."/>
            <person name="Buck G.A."/>
        </authorList>
    </citation>
    <scope>NUCLEOTIDE SEQUENCE [LARGE SCALE GENOMIC DNA]</scope>
    <source>
        <strain evidence="2 3">025E</strain>
    </source>
</reference>
<accession>A0A3R7NBH3</accession>
<feature type="compositionally biased region" description="Basic and acidic residues" evidence="1">
    <location>
        <begin position="225"/>
        <end position="234"/>
    </location>
</feature>
<evidence type="ECO:0000313" key="3">
    <source>
        <dbReference type="Proteomes" id="UP000284403"/>
    </source>
</evidence>
<dbReference type="OrthoDB" id="277129at2759"/>
<dbReference type="RefSeq" id="XP_029228895.1">
    <property type="nucleotide sequence ID" value="XM_029370994.1"/>
</dbReference>
<proteinExistence type="predicted"/>
<dbReference type="GeneID" id="40317692"/>
<dbReference type="EMBL" id="MKKU01000201">
    <property type="protein sequence ID" value="RNF19573.1"/>
    <property type="molecule type" value="Genomic_DNA"/>
</dbReference>
<sequence length="502" mass="54183">MRRCVRGRVSFSPPGSFLGRFFGATVDTPEAARDAIAAYERRQREAELAVDTRSVLFACAASADHRARIAAAEAFDVAAAALPRAPNFCFMSLSLDYAAMIDAPEVVWFNLCKVNDVTTSTVRPQQLHMVGGATRHQRPGGGYIQVLLGCIPDLETDVFTFDAIPEEEDLRDASRPPPALCFAMLDNKLTLQYERVLSERLQLLGDRLGGSPIVGGIFPPCQRANSDEAKKQTDEGDERDESAHAGDSLANDMGDSIFFCNDRVYTGSAACMLLRSAMVRGHQVDVVPSIGMERVKVTSVSFSEGVFTITTLNEKRATDVIRDVYCSRELEGKNSKVFLGVQHKGVCLPLSFVGHPESGTLQLSAPKGVELHAGDTIELLVDDVELDSEAAAALLIDLQTKLSVTHVMKDITVAREARKNIVASSLAGFHFSHGGMNVVARPEVNVTLGNASTMYAPSVLQRCLGKCCPTSGFFSPGQVFTLGSCTGVYARSSSYSLLEGLQ</sequence>
<protein>
    <submittedName>
        <fullName evidence="2">Uncharacterized protein</fullName>
    </submittedName>
</protein>
<feature type="region of interest" description="Disordered" evidence="1">
    <location>
        <begin position="219"/>
        <end position="248"/>
    </location>
</feature>
<name>A0A3R7NBH3_9TRYP</name>
<organism evidence="2 3">
    <name type="scientific">Trypanosoma conorhini</name>
    <dbReference type="NCBI Taxonomy" id="83891"/>
    <lineage>
        <taxon>Eukaryota</taxon>
        <taxon>Discoba</taxon>
        <taxon>Euglenozoa</taxon>
        <taxon>Kinetoplastea</taxon>
        <taxon>Metakinetoplastina</taxon>
        <taxon>Trypanosomatida</taxon>
        <taxon>Trypanosomatidae</taxon>
        <taxon>Trypanosoma</taxon>
    </lineage>
</organism>
<dbReference type="AlphaFoldDB" id="A0A3R7NBH3"/>
<evidence type="ECO:0000313" key="2">
    <source>
        <dbReference type="EMBL" id="RNF19573.1"/>
    </source>
</evidence>
<comment type="caution">
    <text evidence="2">The sequence shown here is derived from an EMBL/GenBank/DDBJ whole genome shotgun (WGS) entry which is preliminary data.</text>
</comment>
<keyword evidence="3" id="KW-1185">Reference proteome</keyword>
<evidence type="ECO:0000256" key="1">
    <source>
        <dbReference type="SAM" id="MobiDB-lite"/>
    </source>
</evidence>
<dbReference type="Proteomes" id="UP000284403">
    <property type="component" value="Unassembled WGS sequence"/>
</dbReference>
<gene>
    <name evidence="2" type="ORF">Tco025E_04081</name>
</gene>